<protein>
    <submittedName>
        <fullName evidence="1 3">Uncharacterized protein</fullName>
    </submittedName>
</protein>
<gene>
    <name evidence="1" type="ORF">GPUH_LOCUS8036</name>
</gene>
<reference evidence="3" key="1">
    <citation type="submission" date="2016-06" db="UniProtKB">
        <authorList>
            <consortium name="WormBaseParasite"/>
        </authorList>
    </citation>
    <scope>IDENTIFICATION</scope>
</reference>
<accession>A0A183DH46</accession>
<evidence type="ECO:0000313" key="2">
    <source>
        <dbReference type="Proteomes" id="UP000271098"/>
    </source>
</evidence>
<evidence type="ECO:0000313" key="3">
    <source>
        <dbReference type="WBParaSite" id="GPUH_0000804601-mRNA-1"/>
    </source>
</evidence>
<reference evidence="1 2" key="2">
    <citation type="submission" date="2018-11" db="EMBL/GenBank/DDBJ databases">
        <authorList>
            <consortium name="Pathogen Informatics"/>
        </authorList>
    </citation>
    <scope>NUCLEOTIDE SEQUENCE [LARGE SCALE GENOMIC DNA]</scope>
</reference>
<evidence type="ECO:0000313" key="1">
    <source>
        <dbReference type="EMBL" id="VDK60564.1"/>
    </source>
</evidence>
<name>A0A183DH46_9BILA</name>
<dbReference type="WBParaSite" id="GPUH_0000804601-mRNA-1">
    <property type="protein sequence ID" value="GPUH_0000804601-mRNA-1"/>
    <property type="gene ID" value="GPUH_0000804601"/>
</dbReference>
<dbReference type="Proteomes" id="UP000271098">
    <property type="component" value="Unassembled WGS sequence"/>
</dbReference>
<dbReference type="EMBL" id="UYRT01022419">
    <property type="protein sequence ID" value="VDK60564.1"/>
    <property type="molecule type" value="Genomic_DNA"/>
</dbReference>
<dbReference type="AlphaFoldDB" id="A0A183DH46"/>
<keyword evidence="2" id="KW-1185">Reference proteome</keyword>
<proteinExistence type="predicted"/>
<sequence>MPCAGPALLNQRCDAQLLQVLHKMHQNKQLEKHELENLIENLAPQAPNECVTVALLGQVLQRHKAKKTQTATKTEISSSAE</sequence>
<organism evidence="3">
    <name type="scientific">Gongylonema pulchrum</name>
    <dbReference type="NCBI Taxonomy" id="637853"/>
    <lineage>
        <taxon>Eukaryota</taxon>
        <taxon>Metazoa</taxon>
        <taxon>Ecdysozoa</taxon>
        <taxon>Nematoda</taxon>
        <taxon>Chromadorea</taxon>
        <taxon>Rhabditida</taxon>
        <taxon>Spirurina</taxon>
        <taxon>Spiruromorpha</taxon>
        <taxon>Spiruroidea</taxon>
        <taxon>Gongylonematidae</taxon>
        <taxon>Gongylonema</taxon>
    </lineage>
</organism>